<feature type="domain" description="BIG2" evidence="2">
    <location>
        <begin position="966"/>
        <end position="1042"/>
    </location>
</feature>
<dbReference type="PANTHER" id="PTHR23019:SF0">
    <property type="entry name" value="NUCLEAR PORE MEMBRANE GLYCOPROTEIN 210"/>
    <property type="match status" value="1"/>
</dbReference>
<reference evidence="3 4" key="1">
    <citation type="submission" date="2016-10" db="EMBL/GenBank/DDBJ databases">
        <authorList>
            <person name="de Groot N.N."/>
        </authorList>
    </citation>
    <scope>NUCLEOTIDE SEQUENCE [LARGE SCALE GENOMIC DNA]</scope>
    <source>
        <strain evidence="3 4">DSM 1801</strain>
    </source>
</reference>
<dbReference type="InterPro" id="IPR045197">
    <property type="entry name" value="NUP210-like"/>
</dbReference>
<protein>
    <submittedName>
        <fullName evidence="3">Ig-like domain (Group 2)</fullName>
    </submittedName>
</protein>
<feature type="domain" description="BIG2" evidence="2">
    <location>
        <begin position="157"/>
        <end position="234"/>
    </location>
</feature>
<sequence>MKKKCTYFSHRILIGILFFMVVFMFVPNFESESLAESGGMFEIQVIDEVTHLTTTITGTTFVMRSKTQVLQLSSSDHSDFESVTWSVASDSTDTAKKTATVSPLATKGLCQVNALKPGLATIAAEVKYKDDSGNLRSRTVTCLIDIKFAILEDASLGFRTVIPTDERDSLVMKGFDSKVTLSLNYGDSSDSNCTWTSEDQDVVTVENGVVTVVGAGRTTINASYLPSDSTTVLKDSITVYVVPTVKDSSDTVKNNIYVHSETEADRLITDTAYRLNGGSIKDKMEWVISTGIGGSTTIIEDSLGYVTSDLIDLRPSTPNQFLKTIAKAGRYSIKFFPKGVYEDYCKAGLTIDDIGEGLYSAVTLYVYGEFADKVLYVNKGDDFDVAQAFNVTPDVFHSMFSSTLESGVSVVSYVDSEVRGTALEIGDAIIKVKIDEGTLVDELLEGTQPADGYYTVKIHVSDGITLDRSAVTLALGAKLQLRETSGASDGEFTWESDNPSYVSVDKNGLIRGLQVTGDDKDVKITLTQVTSSGYIRHAVCQVRVVSTVTNIKLNYEKVNVEVDKTLTVLATFTPNVSTAPITWITNEEEIVSLSVSNDNKSVVVTGLKPGTAVISAVNTDNFVTASVTVTVVAPIKTIKIEPTQLKVKVNADVVKLKATYTPADATSNDLVWSSSNTAVAKVDENGVVTLVSAGAAIISVRPAYNPYLTMAQCDLTVLQAATGFSLDTKQLTLEAGQSQKVTYKMEPKDATTSVIWKTMNSAIATVSADGKITAVAPGKTYIVASTENGFSETCEVVVTKAASSVTLDVYNLKIAVGDTYQVIATPNPKNSTEKTFTWKSKDNSIATVNASGKVTGVKPGETVITVKTKSGAVEYLYVTVYNQITSMKLNYAKKTLVKGKKFTLKAIFTPSNATNKKVKWSSSNTKVASVTSKGVVSGLRGGAAVITAVAEDGGHTASCLVTVKQSVTSITLNKSSYTLGIGKTIALKAKVKSNYSSNQKLKWTSTNVRIATVSSKGVVKGKKKGTVTIKCKATDGSGEYAACRIHVVRQVTKITLNKSTIKMLVGRTTKIKAKVSPSSASYKSVKWSSSNPDIAQIDSNGNLTALSAGNCKIYAKAKDNSGKKAVCYVYVSKAVPSTAVTISEKDMVLVKGTSSMLAYSITPNNTTDRVYFSSDNKRVATVSSLGRVSARKPGAATITIRTSSGKVGMVNVTVVGLNRTSITMGQYERIELWVEEKNTGVRWYSENASIASVENGSVVSRMKGKTRIVAIIDGIRLYCNVTVR</sequence>
<feature type="domain" description="BIG2" evidence="2">
    <location>
        <begin position="634"/>
        <end position="712"/>
    </location>
</feature>
<dbReference type="Pfam" id="PF02368">
    <property type="entry name" value="Big_2"/>
    <property type="match status" value="8"/>
</dbReference>
<accession>A0A1I0BAN0</accession>
<dbReference type="PANTHER" id="PTHR23019">
    <property type="entry name" value="NUCLEAR PORE MEMBRANE GLYCOPROTEIN GP210-RELATED"/>
    <property type="match status" value="1"/>
</dbReference>
<dbReference type="Proteomes" id="UP000199800">
    <property type="component" value="Unassembled WGS sequence"/>
</dbReference>
<feature type="domain" description="BIG2" evidence="2">
    <location>
        <begin position="720"/>
        <end position="795"/>
    </location>
</feature>
<feature type="domain" description="BIG2" evidence="2">
    <location>
        <begin position="801"/>
        <end position="877"/>
    </location>
</feature>
<feature type="domain" description="BIG2" evidence="2">
    <location>
        <begin position="547"/>
        <end position="628"/>
    </location>
</feature>
<keyword evidence="1" id="KW-0812">Transmembrane</keyword>
<feature type="domain" description="BIG2" evidence="2">
    <location>
        <begin position="883"/>
        <end position="960"/>
    </location>
</feature>
<dbReference type="SMART" id="SM00635">
    <property type="entry name" value="BID_2"/>
    <property type="match status" value="10"/>
</dbReference>
<evidence type="ECO:0000259" key="2">
    <source>
        <dbReference type="SMART" id="SM00635"/>
    </source>
</evidence>
<dbReference type="Gene3D" id="2.60.40.1080">
    <property type="match status" value="11"/>
</dbReference>
<feature type="domain" description="BIG2" evidence="2">
    <location>
        <begin position="1136"/>
        <end position="1212"/>
    </location>
</feature>
<feature type="transmembrane region" description="Helical" evidence="1">
    <location>
        <begin position="12"/>
        <end position="29"/>
    </location>
</feature>
<keyword evidence="4" id="KW-1185">Reference proteome</keyword>
<proteinExistence type="predicted"/>
<keyword evidence="1" id="KW-1133">Transmembrane helix</keyword>
<dbReference type="InterPro" id="IPR003343">
    <property type="entry name" value="Big_2"/>
</dbReference>
<gene>
    <name evidence="3" type="ORF">SAMN04487772_10748</name>
</gene>
<organism evidence="3 4">
    <name type="scientific">[Clostridium] polysaccharolyticum</name>
    <dbReference type="NCBI Taxonomy" id="29364"/>
    <lineage>
        <taxon>Bacteria</taxon>
        <taxon>Bacillati</taxon>
        <taxon>Bacillota</taxon>
        <taxon>Clostridia</taxon>
        <taxon>Lachnospirales</taxon>
        <taxon>Lachnospiraceae</taxon>
    </lineage>
</organism>
<evidence type="ECO:0000313" key="3">
    <source>
        <dbReference type="EMBL" id="SET03867.1"/>
    </source>
</evidence>
<dbReference type="EMBL" id="FOHN01000007">
    <property type="protein sequence ID" value="SET03867.1"/>
    <property type="molecule type" value="Genomic_DNA"/>
</dbReference>
<dbReference type="OrthoDB" id="2680260at2"/>
<evidence type="ECO:0000256" key="1">
    <source>
        <dbReference type="SAM" id="Phobius"/>
    </source>
</evidence>
<feature type="domain" description="BIG2" evidence="2">
    <location>
        <begin position="1050"/>
        <end position="1127"/>
    </location>
</feature>
<name>A0A1I0BAN0_9FIRM</name>
<dbReference type="InterPro" id="IPR008964">
    <property type="entry name" value="Invasin/intimin_cell_adhesion"/>
</dbReference>
<dbReference type="STRING" id="29364.SAMN04487772_10748"/>
<dbReference type="SUPFAM" id="SSF49373">
    <property type="entry name" value="Invasin/intimin cell-adhesion fragments"/>
    <property type="match status" value="11"/>
</dbReference>
<dbReference type="RefSeq" id="WP_092477398.1">
    <property type="nucleotide sequence ID" value="NZ_FOHN01000007.1"/>
</dbReference>
<feature type="domain" description="BIG2" evidence="2">
    <location>
        <begin position="460"/>
        <end position="536"/>
    </location>
</feature>
<keyword evidence="1" id="KW-0472">Membrane</keyword>
<evidence type="ECO:0000313" key="4">
    <source>
        <dbReference type="Proteomes" id="UP000199800"/>
    </source>
</evidence>